<comment type="caution">
    <text evidence="1">The sequence shown here is derived from an EMBL/GenBank/DDBJ whole genome shotgun (WGS) entry which is preliminary data.</text>
</comment>
<gene>
    <name evidence="1" type="ORF">ACFO4R_10785</name>
</gene>
<protein>
    <submittedName>
        <fullName evidence="1">Uncharacterized protein</fullName>
    </submittedName>
</protein>
<evidence type="ECO:0000313" key="1">
    <source>
        <dbReference type="EMBL" id="MFC4805555.1"/>
    </source>
</evidence>
<organism evidence="1 2">
    <name type="scientific">Filifactor villosus</name>
    <dbReference type="NCBI Taxonomy" id="29374"/>
    <lineage>
        <taxon>Bacteria</taxon>
        <taxon>Bacillati</taxon>
        <taxon>Bacillota</taxon>
        <taxon>Clostridia</taxon>
        <taxon>Peptostreptococcales</taxon>
        <taxon>Filifactoraceae</taxon>
        <taxon>Filifactor</taxon>
    </lineage>
</organism>
<evidence type="ECO:0000313" key="2">
    <source>
        <dbReference type="Proteomes" id="UP001595916"/>
    </source>
</evidence>
<keyword evidence="2" id="KW-1185">Reference proteome</keyword>
<name>A0ABV9QMI8_9FIRM</name>
<proteinExistence type="predicted"/>
<reference evidence="2" key="1">
    <citation type="journal article" date="2019" name="Int. J. Syst. Evol. Microbiol.">
        <title>The Global Catalogue of Microorganisms (GCM) 10K type strain sequencing project: providing services to taxonomists for standard genome sequencing and annotation.</title>
        <authorList>
            <consortium name="The Broad Institute Genomics Platform"/>
            <consortium name="The Broad Institute Genome Sequencing Center for Infectious Disease"/>
            <person name="Wu L."/>
            <person name="Ma J."/>
        </authorList>
    </citation>
    <scope>NUCLEOTIDE SEQUENCE [LARGE SCALE GENOMIC DNA]</scope>
    <source>
        <strain evidence="2">CCUG 46385</strain>
    </source>
</reference>
<accession>A0ABV9QMI8</accession>
<dbReference type="Proteomes" id="UP001595916">
    <property type="component" value="Unassembled WGS sequence"/>
</dbReference>
<dbReference type="EMBL" id="JBHSHL010000052">
    <property type="protein sequence ID" value="MFC4805555.1"/>
    <property type="molecule type" value="Genomic_DNA"/>
</dbReference>
<dbReference type="RefSeq" id="WP_379789129.1">
    <property type="nucleotide sequence ID" value="NZ_JBHSHL010000052.1"/>
</dbReference>
<sequence length="119" mass="13745">MLSKVKVVNDKFFFTGQATLYIRRSTRDPATKISSLREVETSSFRCRLSFKESSTVSDLGAMSSKKELLLFTPPLIEIAEGSKIVVVQDNVTHELKLSEIPSIYQTHREYKVEEWEKWQ</sequence>